<dbReference type="RefSeq" id="WP_024723270.1">
    <property type="nucleotide sequence ID" value="NZ_NFKP01000001.1"/>
</dbReference>
<dbReference type="InterPro" id="IPR036390">
    <property type="entry name" value="WH_DNA-bd_sf"/>
</dbReference>
<dbReference type="EMBL" id="NFKP01000001">
    <property type="protein sequence ID" value="OUP71463.1"/>
    <property type="molecule type" value="Genomic_DNA"/>
</dbReference>
<keyword evidence="1" id="KW-0472">Membrane</keyword>
<reference evidence="3" key="1">
    <citation type="submission" date="2017-04" db="EMBL/GenBank/DDBJ databases">
        <title>Function of individual gut microbiota members based on whole genome sequencing of pure cultures obtained from chicken caecum.</title>
        <authorList>
            <person name="Medvecky M."/>
            <person name="Cejkova D."/>
            <person name="Polansky O."/>
            <person name="Karasova D."/>
            <person name="Kubasova T."/>
            <person name="Cizek A."/>
            <person name="Rychlik I."/>
        </authorList>
    </citation>
    <scope>NUCLEOTIDE SEQUENCE [LARGE SCALE GENOMIC DNA]</scope>
    <source>
        <strain evidence="3">An175</strain>
    </source>
</reference>
<dbReference type="Gene3D" id="1.10.10.10">
    <property type="entry name" value="Winged helix-like DNA-binding domain superfamily/Winged helix DNA-binding domain"/>
    <property type="match status" value="1"/>
</dbReference>
<sequence length="146" mass="16972">MRKQHWPKRDPIKNYFPLPNEIFSLGLSAGAIAVYGFLLHREDRKTYQCVASYRIIGEAVGMSVNTVRKYVTELEERGLIRTERTTVTTRDGRTLNGCLRYYILPIQMSIEQFYERQLHVADLALERQRAEQRMAALKRKECASGC</sequence>
<evidence type="ECO:0000313" key="2">
    <source>
        <dbReference type="EMBL" id="OUP71463.1"/>
    </source>
</evidence>
<gene>
    <name evidence="2" type="ORF">B5F11_00880</name>
</gene>
<organism evidence="2 3">
    <name type="scientific">Anaerotruncus colihominis</name>
    <dbReference type="NCBI Taxonomy" id="169435"/>
    <lineage>
        <taxon>Bacteria</taxon>
        <taxon>Bacillati</taxon>
        <taxon>Bacillota</taxon>
        <taxon>Clostridia</taxon>
        <taxon>Eubacteriales</taxon>
        <taxon>Oscillospiraceae</taxon>
        <taxon>Anaerotruncus</taxon>
    </lineage>
</organism>
<keyword evidence="1" id="KW-1133">Transmembrane helix</keyword>
<evidence type="ECO:0000313" key="3">
    <source>
        <dbReference type="Proteomes" id="UP000196386"/>
    </source>
</evidence>
<keyword evidence="1" id="KW-0812">Transmembrane</keyword>
<proteinExistence type="predicted"/>
<feature type="transmembrane region" description="Helical" evidence="1">
    <location>
        <begin position="21"/>
        <end position="39"/>
    </location>
</feature>
<dbReference type="InterPro" id="IPR036388">
    <property type="entry name" value="WH-like_DNA-bd_sf"/>
</dbReference>
<dbReference type="AlphaFoldDB" id="A0A1Y4MRZ2"/>
<dbReference type="Pfam" id="PF13730">
    <property type="entry name" value="HTH_36"/>
    <property type="match status" value="1"/>
</dbReference>
<evidence type="ECO:0000256" key="1">
    <source>
        <dbReference type="SAM" id="Phobius"/>
    </source>
</evidence>
<dbReference type="Proteomes" id="UP000196386">
    <property type="component" value="Unassembled WGS sequence"/>
</dbReference>
<accession>A0A1Y4MRZ2</accession>
<dbReference type="SUPFAM" id="SSF46785">
    <property type="entry name" value="Winged helix' DNA-binding domain"/>
    <property type="match status" value="1"/>
</dbReference>
<name>A0A1Y4MRZ2_9FIRM</name>
<comment type="caution">
    <text evidence="2">The sequence shown here is derived from an EMBL/GenBank/DDBJ whole genome shotgun (WGS) entry which is preliminary data.</text>
</comment>
<protein>
    <submittedName>
        <fullName evidence="2">Helix-turn-helix domain-containing protein</fullName>
    </submittedName>
</protein>